<comment type="caution">
    <text evidence="1">The sequence shown here is derived from an EMBL/GenBank/DDBJ whole genome shotgun (WGS) entry which is preliminary data.</text>
</comment>
<dbReference type="InterPro" id="IPR036388">
    <property type="entry name" value="WH-like_DNA-bd_sf"/>
</dbReference>
<dbReference type="SUPFAM" id="SSF46689">
    <property type="entry name" value="Homeodomain-like"/>
    <property type="match status" value="1"/>
</dbReference>
<evidence type="ECO:0000313" key="1">
    <source>
        <dbReference type="EMBL" id="PSB04033.1"/>
    </source>
</evidence>
<protein>
    <recommendedName>
        <fullName evidence="3">DUF433 domain-containing protein</fullName>
    </recommendedName>
</protein>
<sequence length="110" mass="12621">MTNTKLVDSLIQIIESLTPEESRLLQQKLQCKAIQQTAGVCGGSARIRNTRIPVWTIISFRQQGADDEELLRNYPSLTPYDLNAAWSYYLSHREEIDRQIASHQDDDLDD</sequence>
<keyword evidence="2" id="KW-1185">Reference proteome</keyword>
<dbReference type="EMBL" id="PVWJ01000019">
    <property type="protein sequence ID" value="PSB04033.1"/>
    <property type="molecule type" value="Genomic_DNA"/>
</dbReference>
<reference evidence="1 2" key="2">
    <citation type="submission" date="2018-03" db="EMBL/GenBank/DDBJ databases">
        <title>The ancient ancestry and fast evolution of plastids.</title>
        <authorList>
            <person name="Moore K.R."/>
            <person name="Magnabosco C."/>
            <person name="Momper L."/>
            <person name="Gold D.A."/>
            <person name="Bosak T."/>
            <person name="Fournier G.P."/>
        </authorList>
    </citation>
    <scope>NUCLEOTIDE SEQUENCE [LARGE SCALE GENOMIC DNA]</scope>
    <source>
        <strain evidence="1 2">CCAP 1448/3</strain>
    </source>
</reference>
<reference evidence="1 2" key="1">
    <citation type="submission" date="2018-02" db="EMBL/GenBank/DDBJ databases">
        <authorList>
            <person name="Cohen D.B."/>
            <person name="Kent A.D."/>
        </authorList>
    </citation>
    <scope>NUCLEOTIDE SEQUENCE [LARGE SCALE GENOMIC DNA]</scope>
    <source>
        <strain evidence="1 2">CCAP 1448/3</strain>
    </source>
</reference>
<dbReference type="Proteomes" id="UP000238762">
    <property type="component" value="Unassembled WGS sequence"/>
</dbReference>
<dbReference type="PANTHER" id="PTHR34849:SF4">
    <property type="entry name" value="SLR1209 PROTEIN"/>
    <property type="match status" value="1"/>
</dbReference>
<gene>
    <name evidence="1" type="ORF">C7B64_05715</name>
</gene>
<proteinExistence type="predicted"/>
<name>A0A2T1C7B7_9CYAN</name>
<dbReference type="AlphaFoldDB" id="A0A2T1C7B7"/>
<dbReference type="InterPro" id="IPR007367">
    <property type="entry name" value="DUF433"/>
</dbReference>
<dbReference type="Pfam" id="PF04255">
    <property type="entry name" value="DUF433"/>
    <property type="match status" value="1"/>
</dbReference>
<accession>A0A2T1C7B7</accession>
<organism evidence="1 2">
    <name type="scientific">Merismopedia glauca CCAP 1448/3</name>
    <dbReference type="NCBI Taxonomy" id="1296344"/>
    <lineage>
        <taxon>Bacteria</taxon>
        <taxon>Bacillati</taxon>
        <taxon>Cyanobacteriota</taxon>
        <taxon>Cyanophyceae</taxon>
        <taxon>Synechococcales</taxon>
        <taxon>Merismopediaceae</taxon>
        <taxon>Merismopedia</taxon>
    </lineage>
</organism>
<evidence type="ECO:0000313" key="2">
    <source>
        <dbReference type="Proteomes" id="UP000238762"/>
    </source>
</evidence>
<evidence type="ECO:0008006" key="3">
    <source>
        <dbReference type="Google" id="ProtNLM"/>
    </source>
</evidence>
<dbReference type="PANTHER" id="PTHR34849">
    <property type="entry name" value="SSL5025 PROTEIN"/>
    <property type="match status" value="1"/>
</dbReference>
<dbReference type="OrthoDB" id="427442at2"/>
<dbReference type="RefSeq" id="WP_106287692.1">
    <property type="nucleotide sequence ID" value="NZ_CAWNTC010000220.1"/>
</dbReference>
<dbReference type="InterPro" id="IPR009057">
    <property type="entry name" value="Homeodomain-like_sf"/>
</dbReference>
<dbReference type="Gene3D" id="1.10.10.10">
    <property type="entry name" value="Winged helix-like DNA-binding domain superfamily/Winged helix DNA-binding domain"/>
    <property type="match status" value="1"/>
</dbReference>